<feature type="region of interest" description="Disordered" evidence="1">
    <location>
        <begin position="80"/>
        <end position="114"/>
    </location>
</feature>
<evidence type="ECO:0000256" key="1">
    <source>
        <dbReference type="SAM" id="MobiDB-lite"/>
    </source>
</evidence>
<dbReference type="KEGG" id="nss:113431479"/>
<dbReference type="RefSeq" id="XP_026549579.1">
    <property type="nucleotide sequence ID" value="XM_026693794.1"/>
</dbReference>
<dbReference type="GeneID" id="113431479"/>
<name>A0A6J1WAS9_9SAUR</name>
<dbReference type="Proteomes" id="UP000504612">
    <property type="component" value="Unplaced"/>
</dbReference>
<organism evidence="2 3">
    <name type="scientific">Notechis scutatus</name>
    <name type="common">mainland tiger snake</name>
    <dbReference type="NCBI Taxonomy" id="8663"/>
    <lineage>
        <taxon>Eukaryota</taxon>
        <taxon>Metazoa</taxon>
        <taxon>Chordata</taxon>
        <taxon>Craniata</taxon>
        <taxon>Vertebrata</taxon>
        <taxon>Euteleostomi</taxon>
        <taxon>Lepidosauria</taxon>
        <taxon>Squamata</taxon>
        <taxon>Bifurcata</taxon>
        <taxon>Unidentata</taxon>
        <taxon>Episquamata</taxon>
        <taxon>Toxicofera</taxon>
        <taxon>Serpentes</taxon>
        <taxon>Colubroidea</taxon>
        <taxon>Elapidae</taxon>
        <taxon>Hydrophiinae</taxon>
        <taxon>Notechis</taxon>
    </lineage>
</organism>
<reference evidence="3" key="1">
    <citation type="submission" date="2025-08" db="UniProtKB">
        <authorList>
            <consortium name="RefSeq"/>
        </authorList>
    </citation>
    <scope>IDENTIFICATION</scope>
</reference>
<accession>A0A6J1WAS9</accession>
<keyword evidence="2" id="KW-1185">Reference proteome</keyword>
<protein>
    <submittedName>
        <fullName evidence="3">Tectonin beta-propeller repeat-containing protein 1-like isoform X1</fullName>
    </submittedName>
</protein>
<dbReference type="InterPro" id="IPR006624">
    <property type="entry name" value="Beta-propeller_rpt_TECPR"/>
</dbReference>
<dbReference type="AlphaFoldDB" id="A0A6J1WAS9"/>
<dbReference type="Pfam" id="PF06462">
    <property type="entry name" value="Hyd_WA"/>
    <property type="match status" value="1"/>
</dbReference>
<evidence type="ECO:0000313" key="2">
    <source>
        <dbReference type="Proteomes" id="UP000504612"/>
    </source>
</evidence>
<proteinExistence type="predicted"/>
<sequence>MIGEMQMVDVGLNDQVWGISCEDRAIYFRQGVTPSELSGKMWKAIACNRESDRSQSGSSTSLLSAGCFFTDDIKEQNASVFQSDGESESHLNDAPLPGLDPEAPDSPHPVPELDMDPLATVLEEAAAGSDRDHQAGPDKPPSNLDSLPPKPQWTNIDLKEASRMSKATVLQAKTPSLSSFLPAAVEDHFVTDDLPLWIWVSSRGCLVDSQSPLKWFTAQSALTSCAHSLALSLSPSHTAQWRKQIVRQLSERTHRELDNFRHYEQAVEQVKWGKGRGCDGVLWRFYHQKFGTKKSSKERIRFGLVVKSPS</sequence>
<evidence type="ECO:0000313" key="3">
    <source>
        <dbReference type="RefSeq" id="XP_026549579.1"/>
    </source>
</evidence>
<gene>
    <name evidence="3" type="primary">LOC113431479</name>
</gene>
<feature type="region of interest" description="Disordered" evidence="1">
    <location>
        <begin position="126"/>
        <end position="153"/>
    </location>
</feature>